<protein>
    <submittedName>
        <fullName evidence="2">Uncharacterized protein</fullName>
    </submittedName>
</protein>
<dbReference type="RefSeq" id="WP_250603128.1">
    <property type="nucleotide sequence ID" value="NZ_JAMOKX010000001.1"/>
</dbReference>
<keyword evidence="1" id="KW-0812">Transmembrane</keyword>
<keyword evidence="1" id="KW-0472">Membrane</keyword>
<keyword evidence="1" id="KW-1133">Transmembrane helix</keyword>
<comment type="caution">
    <text evidence="2">The sequence shown here is derived from an EMBL/GenBank/DDBJ whole genome shotgun (WGS) entry which is preliminary data.</text>
</comment>
<keyword evidence="3" id="KW-1185">Reference proteome</keyword>
<dbReference type="Proteomes" id="UP001057522">
    <property type="component" value="Unassembled WGS sequence"/>
</dbReference>
<name>A0ABT0TRU3_9HELI</name>
<evidence type="ECO:0000313" key="3">
    <source>
        <dbReference type="Proteomes" id="UP001057522"/>
    </source>
</evidence>
<organism evidence="2 3">
    <name type="scientific">Helicobacter colisuis</name>
    <dbReference type="NCBI Taxonomy" id="2949739"/>
    <lineage>
        <taxon>Bacteria</taxon>
        <taxon>Pseudomonadati</taxon>
        <taxon>Campylobacterota</taxon>
        <taxon>Epsilonproteobacteria</taxon>
        <taxon>Campylobacterales</taxon>
        <taxon>Helicobacteraceae</taxon>
        <taxon>Helicobacter</taxon>
    </lineage>
</organism>
<reference evidence="2" key="1">
    <citation type="submission" date="2022-06" db="EMBL/GenBank/DDBJ databases">
        <title>Helicobacter colisuis sp. nov.</title>
        <authorList>
            <person name="Papic B."/>
            <person name="Gruntar I."/>
        </authorList>
    </citation>
    <scope>NUCLEOTIDE SEQUENCE</scope>
    <source>
        <strain evidence="2">11154-15</strain>
    </source>
</reference>
<sequence>MGNCKKNLLAHLALLCCLCGSAVYCYFYIKEISQKQDTLLYYINISGKQRFLAQRIVFLSQVAATNYVLKRNNYENFMELRFCINQLLTIHNVLRDFAVSMVVQNKDNSTLDDIYFGSGNLVVKMESFLNDANQTFILRNVEAFLENNQKLLVALEGDNGLLTSLELATLSQQFYAQNMLKDSEKKISYFLYGIFLFIILEIFLLFKKPKS</sequence>
<evidence type="ECO:0000256" key="1">
    <source>
        <dbReference type="SAM" id="Phobius"/>
    </source>
</evidence>
<feature type="transmembrane region" description="Helical" evidence="1">
    <location>
        <begin position="187"/>
        <end position="206"/>
    </location>
</feature>
<dbReference type="EMBL" id="JAMOKX010000001">
    <property type="protein sequence ID" value="MCL9818635.1"/>
    <property type="molecule type" value="Genomic_DNA"/>
</dbReference>
<gene>
    <name evidence="2" type="ORF">NCR95_00350</name>
</gene>
<proteinExistence type="predicted"/>
<evidence type="ECO:0000313" key="2">
    <source>
        <dbReference type="EMBL" id="MCL9818635.1"/>
    </source>
</evidence>
<accession>A0ABT0TRU3</accession>